<evidence type="ECO:0000313" key="1">
    <source>
        <dbReference type="EMBL" id="KAI4377986.1"/>
    </source>
</evidence>
<proteinExistence type="predicted"/>
<reference evidence="2" key="1">
    <citation type="journal article" date="2023" name="Front. Plant Sci.">
        <title>Chromosomal-level genome assembly of Melastoma candidum provides insights into trichome evolution.</title>
        <authorList>
            <person name="Zhong Y."/>
            <person name="Wu W."/>
            <person name="Sun C."/>
            <person name="Zou P."/>
            <person name="Liu Y."/>
            <person name="Dai S."/>
            <person name="Zhou R."/>
        </authorList>
    </citation>
    <scope>NUCLEOTIDE SEQUENCE [LARGE SCALE GENOMIC DNA]</scope>
</reference>
<accession>A0ACB9RFQ2</accession>
<evidence type="ECO:0000313" key="2">
    <source>
        <dbReference type="Proteomes" id="UP001057402"/>
    </source>
</evidence>
<sequence length="541" mass="61235">MEGKWVKAENSGKKVVVQLGPEDIAAKGGSCAVQVSPLQKRKRLDEGTAKYGCPEKESILRRYADFMKSGLPQRVLFLQEGEWTDFPPHMLELIRENFQRKNAAIELMFDNCHLLLDILRMVQWDFKTHEEKNIAWIDDAGKCFFPSPYSRPSCCNSPPKASASLDNNEIKLQLDIQINGLNGCDSEEHVAESNPHGKRLKAKDSGPCDKEHTVAIGHAKDTWAVNPSHGWLGRFGEEYAEPHLHNVGTVRDFFLSRMMFVRPTNVLHIVRCADHLIRTRLGLFEKQIEITQNCRGNPNIRYAWLAANRDAASKIMMYGLGAGGFKTLSMYGPGVHLTSVKNPHLSARFCDDDKNGVKYIVLCRVVLGSVEVIDTESKRFCPSNERFDSGVDNLENPKRYVVWEMNMNSHIFPEYMITFRTHPEGNVIGRRARISASEATVTQFLHEEQKNLGKDLMDSSSSVKSPKSPWMPFPSLLKAISTEVPRNDMEAINANYKCFRSKKITRMEFIKRLRMVVGDELLKTTIKSYRSQVAPLGATAI</sequence>
<dbReference type="Proteomes" id="UP001057402">
    <property type="component" value="Chromosome 4"/>
</dbReference>
<gene>
    <name evidence="1" type="ORF">MLD38_015533</name>
</gene>
<comment type="caution">
    <text evidence="1">The sequence shown here is derived from an EMBL/GenBank/DDBJ whole genome shotgun (WGS) entry which is preliminary data.</text>
</comment>
<dbReference type="EMBL" id="CM042883">
    <property type="protein sequence ID" value="KAI4377986.1"/>
    <property type="molecule type" value="Genomic_DNA"/>
</dbReference>
<name>A0ACB9RFQ2_9MYRT</name>
<protein>
    <submittedName>
        <fullName evidence="1">Uncharacterized protein</fullName>
    </submittedName>
</protein>
<keyword evidence="2" id="KW-1185">Reference proteome</keyword>
<organism evidence="1 2">
    <name type="scientific">Melastoma candidum</name>
    <dbReference type="NCBI Taxonomy" id="119954"/>
    <lineage>
        <taxon>Eukaryota</taxon>
        <taxon>Viridiplantae</taxon>
        <taxon>Streptophyta</taxon>
        <taxon>Embryophyta</taxon>
        <taxon>Tracheophyta</taxon>
        <taxon>Spermatophyta</taxon>
        <taxon>Magnoliopsida</taxon>
        <taxon>eudicotyledons</taxon>
        <taxon>Gunneridae</taxon>
        <taxon>Pentapetalae</taxon>
        <taxon>rosids</taxon>
        <taxon>malvids</taxon>
        <taxon>Myrtales</taxon>
        <taxon>Melastomataceae</taxon>
        <taxon>Melastomatoideae</taxon>
        <taxon>Melastomateae</taxon>
        <taxon>Melastoma</taxon>
    </lineage>
</organism>